<protein>
    <submittedName>
        <fullName evidence="4">Neurocan core protein-like</fullName>
    </submittedName>
</protein>
<evidence type="ECO:0000259" key="3">
    <source>
        <dbReference type="PROSITE" id="PS50041"/>
    </source>
</evidence>
<proteinExistence type="predicted"/>
<dbReference type="InterPro" id="IPR016187">
    <property type="entry name" value="CTDL_fold"/>
</dbReference>
<keyword evidence="1" id="KW-1015">Disulfide bond</keyword>
<sequence>MKSLFLLALLCSAELISSFAVPANVEVDADCAAHADCAADADSAAHADCAADADCAVDADCAADADCALQADSAVHADCAADADSAAHADCTPHADCAADVEVKDWGAYCNATFPGLCETQSYSDGCHRYTFHRHPVNFHCAEIHCRRSHCGHLASVNNHCINRALTCLTVQCNHVLTTWIGGVRTCRGFRWTDHSCWRYQNWNHCCPRRCGGSCVVLNWGGTGQWCNSHCCERRPFICKGRY</sequence>
<dbReference type="Gene3D" id="3.10.100.10">
    <property type="entry name" value="Mannose-Binding Protein A, subunit A"/>
    <property type="match status" value="1"/>
</dbReference>
<evidence type="ECO:0000313" key="5">
    <source>
        <dbReference type="Proteomes" id="UP001230051"/>
    </source>
</evidence>
<feature type="chain" id="PRO_5042048479" evidence="2">
    <location>
        <begin position="19"/>
        <end position="243"/>
    </location>
</feature>
<reference evidence="4" key="1">
    <citation type="submission" date="2022-02" db="EMBL/GenBank/DDBJ databases">
        <title>Atlantic sturgeon de novo genome assembly.</title>
        <authorList>
            <person name="Stock M."/>
            <person name="Klopp C."/>
            <person name="Guiguen Y."/>
            <person name="Cabau C."/>
            <person name="Parinello H."/>
            <person name="Santidrian Yebra-Pimentel E."/>
            <person name="Kuhl H."/>
            <person name="Dirks R.P."/>
            <person name="Guessner J."/>
            <person name="Wuertz S."/>
            <person name="Du K."/>
            <person name="Schartl M."/>
        </authorList>
    </citation>
    <scope>NUCLEOTIDE SEQUENCE</scope>
    <source>
        <strain evidence="4">STURGEONOMICS-FGT-2020</strain>
        <tissue evidence="4">Whole blood</tissue>
    </source>
</reference>
<evidence type="ECO:0000313" key="4">
    <source>
        <dbReference type="EMBL" id="KAK1140170.1"/>
    </source>
</evidence>
<dbReference type="Proteomes" id="UP001230051">
    <property type="component" value="Unassembled WGS sequence"/>
</dbReference>
<comment type="caution">
    <text evidence="4">The sequence shown here is derived from an EMBL/GenBank/DDBJ whole genome shotgun (WGS) entry which is preliminary data.</text>
</comment>
<evidence type="ECO:0000256" key="1">
    <source>
        <dbReference type="ARBA" id="ARBA00023157"/>
    </source>
</evidence>
<gene>
    <name evidence="4" type="primary">LEC</name>
    <name evidence="4" type="ORF">AOXY_G37425</name>
</gene>
<keyword evidence="2" id="KW-0732">Signal</keyword>
<dbReference type="SUPFAM" id="SSF56436">
    <property type="entry name" value="C-type lectin-like"/>
    <property type="match status" value="1"/>
</dbReference>
<dbReference type="AlphaFoldDB" id="A0AAD8CGX3"/>
<keyword evidence="5" id="KW-1185">Reference proteome</keyword>
<name>A0AAD8CGX3_ACIOX</name>
<dbReference type="InterPro" id="IPR018378">
    <property type="entry name" value="C-type_lectin_CS"/>
</dbReference>
<dbReference type="PROSITE" id="PS50041">
    <property type="entry name" value="C_TYPE_LECTIN_2"/>
    <property type="match status" value="1"/>
</dbReference>
<evidence type="ECO:0000256" key="2">
    <source>
        <dbReference type="SAM" id="SignalP"/>
    </source>
</evidence>
<dbReference type="InterPro" id="IPR016186">
    <property type="entry name" value="C-type_lectin-like/link_sf"/>
</dbReference>
<dbReference type="SMART" id="SM00034">
    <property type="entry name" value="CLECT"/>
    <property type="match status" value="1"/>
</dbReference>
<feature type="domain" description="C-type lectin" evidence="3">
    <location>
        <begin position="123"/>
        <end position="240"/>
    </location>
</feature>
<dbReference type="EMBL" id="JAGXEW010000396">
    <property type="protein sequence ID" value="KAK1140170.1"/>
    <property type="molecule type" value="Genomic_DNA"/>
</dbReference>
<dbReference type="PROSITE" id="PS00615">
    <property type="entry name" value="C_TYPE_LECTIN_1"/>
    <property type="match status" value="1"/>
</dbReference>
<feature type="signal peptide" evidence="2">
    <location>
        <begin position="1"/>
        <end position="18"/>
    </location>
</feature>
<organism evidence="4 5">
    <name type="scientific">Acipenser oxyrinchus oxyrinchus</name>
    <dbReference type="NCBI Taxonomy" id="40147"/>
    <lineage>
        <taxon>Eukaryota</taxon>
        <taxon>Metazoa</taxon>
        <taxon>Chordata</taxon>
        <taxon>Craniata</taxon>
        <taxon>Vertebrata</taxon>
        <taxon>Euteleostomi</taxon>
        <taxon>Actinopterygii</taxon>
        <taxon>Chondrostei</taxon>
        <taxon>Acipenseriformes</taxon>
        <taxon>Acipenseridae</taxon>
        <taxon>Acipenser</taxon>
    </lineage>
</organism>
<dbReference type="InterPro" id="IPR001304">
    <property type="entry name" value="C-type_lectin-like"/>
</dbReference>
<accession>A0AAD8CGX3</accession>